<evidence type="ECO:0000256" key="2">
    <source>
        <dbReference type="SAM" id="SignalP"/>
    </source>
</evidence>
<feature type="signal peptide" evidence="2">
    <location>
        <begin position="1"/>
        <end position="29"/>
    </location>
</feature>
<dbReference type="Gene3D" id="3.40.33.10">
    <property type="entry name" value="CAP"/>
    <property type="match status" value="3"/>
</dbReference>
<dbReference type="CDD" id="cd05379">
    <property type="entry name" value="CAP_bacterial"/>
    <property type="match status" value="3"/>
</dbReference>
<dbReference type="RefSeq" id="WP_092482858.1">
    <property type="nucleotide sequence ID" value="NZ_FOYM01000010.1"/>
</dbReference>
<feature type="domain" description="SCP" evidence="3">
    <location>
        <begin position="272"/>
        <end position="386"/>
    </location>
</feature>
<keyword evidence="2" id="KW-0732">Signal</keyword>
<dbReference type="Pfam" id="PF00188">
    <property type="entry name" value="CAP"/>
    <property type="match status" value="3"/>
</dbReference>
<dbReference type="InterPro" id="IPR014044">
    <property type="entry name" value="CAP_dom"/>
</dbReference>
<keyword evidence="5" id="KW-1185">Reference proteome</keyword>
<name>A0A1I6DFX4_9FIRM</name>
<feature type="region of interest" description="Disordered" evidence="1">
    <location>
        <begin position="216"/>
        <end position="268"/>
    </location>
</feature>
<dbReference type="AlphaFoldDB" id="A0A1I6DFX4"/>
<dbReference type="STRING" id="39060.SAMN05660706_11044"/>
<evidence type="ECO:0000313" key="4">
    <source>
        <dbReference type="EMBL" id="SFR04329.1"/>
    </source>
</evidence>
<feature type="domain" description="SCP" evidence="3">
    <location>
        <begin position="96"/>
        <end position="208"/>
    </location>
</feature>
<dbReference type="SUPFAM" id="SSF55797">
    <property type="entry name" value="PR-1-like"/>
    <property type="match status" value="3"/>
</dbReference>
<dbReference type="InterPro" id="IPR014258">
    <property type="entry name" value="CAP_domain_YkwD-like"/>
</dbReference>
<accession>A0A1I6DFX4</accession>
<dbReference type="OrthoDB" id="9783944at2"/>
<dbReference type="EMBL" id="FOYM01000010">
    <property type="protein sequence ID" value="SFR04329.1"/>
    <property type="molecule type" value="Genomic_DNA"/>
</dbReference>
<evidence type="ECO:0000259" key="3">
    <source>
        <dbReference type="Pfam" id="PF00188"/>
    </source>
</evidence>
<dbReference type="Proteomes" id="UP000199584">
    <property type="component" value="Unassembled WGS sequence"/>
</dbReference>
<dbReference type="InterPro" id="IPR035940">
    <property type="entry name" value="CAP_sf"/>
</dbReference>
<proteinExistence type="predicted"/>
<evidence type="ECO:0000256" key="1">
    <source>
        <dbReference type="SAM" id="MobiDB-lite"/>
    </source>
</evidence>
<evidence type="ECO:0000313" key="5">
    <source>
        <dbReference type="Proteomes" id="UP000199584"/>
    </source>
</evidence>
<reference evidence="5" key="1">
    <citation type="submission" date="2016-10" db="EMBL/GenBank/DDBJ databases">
        <authorList>
            <person name="Varghese N."/>
            <person name="Submissions S."/>
        </authorList>
    </citation>
    <scope>NUCLEOTIDE SEQUENCE [LARGE SCALE GENOMIC DNA]</scope>
    <source>
        <strain evidence="5">DSM 3669</strain>
    </source>
</reference>
<feature type="region of interest" description="Disordered" evidence="1">
    <location>
        <begin position="390"/>
        <end position="420"/>
    </location>
</feature>
<dbReference type="PANTHER" id="PTHR31157">
    <property type="entry name" value="SCP DOMAIN-CONTAINING PROTEIN"/>
    <property type="match status" value="1"/>
</dbReference>
<dbReference type="NCBIfam" id="TIGR02909">
    <property type="entry name" value="spore_YkwD"/>
    <property type="match status" value="1"/>
</dbReference>
<feature type="compositionally biased region" description="Pro residues" evidence="1">
    <location>
        <begin position="396"/>
        <end position="414"/>
    </location>
</feature>
<dbReference type="PANTHER" id="PTHR31157:SF1">
    <property type="entry name" value="SCP DOMAIN-CONTAINING PROTEIN"/>
    <property type="match status" value="1"/>
</dbReference>
<feature type="chain" id="PRO_5011527583" evidence="2">
    <location>
        <begin position="30"/>
        <end position="548"/>
    </location>
</feature>
<gene>
    <name evidence="4" type="ORF">SAMN05660706_11044</name>
</gene>
<sequence length="548" mass="60058">MHSRTKWLALIPVLAVLMAVTLLVGAALAEDGPNKMAGQALQPAEIALADENPAINSDTAQVQAAAQTKDGIALGMPLAVAGTENVRMSAEDAELLELINGERREAGLEPLVADNMLMVMARLKAQDMAEKGYLSHRSPVYGTMEDMLREAGYSYREMEESLARAYDASSAHRLFMRYSSLKARVLSPDFDRIGVSVVPADGYSYVVEVFVDLEDGEQPQEPPADAGRDNDGDSNSGQNNSGGSGGTERPALEPRSNPQPAPGANDDEREMLNLVNRERVQRGLEPLQFDSRLTQLARLKAQDMVENNYFSHTSPTYGSPFEMMREAGIRYVYAGENLAMAPSVQRAHDGLMNSSGHRANILSDNFDRVGIGVVSRGYYKYFVQMFTGGQRDASPAPAPRPQPEPSPQPEPQPQPGSGVDYLTQDERQMFQLVNQERARYGVPALRPNYELVKLARLKAGDMIEKNYFSHTSPTYGSPFDMMRQFGISYSYAGENLAGAPSVSMAHENLMNSSGHRRNILNSNFTEVGIGIVNGGPYGKMFVQMFIQP</sequence>
<organism evidence="4 5">
    <name type="scientific">Desulfoscipio geothermicus DSM 3669</name>
    <dbReference type="NCBI Taxonomy" id="1121426"/>
    <lineage>
        <taxon>Bacteria</taxon>
        <taxon>Bacillati</taxon>
        <taxon>Bacillota</taxon>
        <taxon>Clostridia</taxon>
        <taxon>Eubacteriales</taxon>
        <taxon>Desulfallaceae</taxon>
        <taxon>Desulfoscipio</taxon>
    </lineage>
</organism>
<feature type="domain" description="SCP" evidence="3">
    <location>
        <begin position="431"/>
        <end position="545"/>
    </location>
</feature>
<protein>
    <submittedName>
        <fullName evidence="4">Uncharacterized protein, YkwD family</fullName>
    </submittedName>
</protein>